<dbReference type="Proteomes" id="UP000077173">
    <property type="component" value="Unassembled WGS sequence"/>
</dbReference>
<evidence type="ECO:0000256" key="3">
    <source>
        <dbReference type="ARBA" id="ARBA00023163"/>
    </source>
</evidence>
<dbReference type="EMBL" id="LSEF01000089">
    <property type="protein sequence ID" value="OAF11639.1"/>
    <property type="molecule type" value="Genomic_DNA"/>
</dbReference>
<dbReference type="GO" id="GO:0003700">
    <property type="term" value="F:DNA-binding transcription factor activity"/>
    <property type="evidence" value="ECO:0007669"/>
    <property type="project" value="InterPro"/>
</dbReference>
<keyword evidence="1" id="KW-0805">Transcription regulation</keyword>
<dbReference type="GO" id="GO:0043565">
    <property type="term" value="F:sequence-specific DNA binding"/>
    <property type="evidence" value="ECO:0007669"/>
    <property type="project" value="InterPro"/>
</dbReference>
<dbReference type="InterPro" id="IPR020449">
    <property type="entry name" value="Tscrpt_reg_AraC-type_HTH"/>
</dbReference>
<comment type="caution">
    <text evidence="5">The sequence shown here is derived from an EMBL/GenBank/DDBJ whole genome shotgun (WGS) entry which is preliminary data.</text>
</comment>
<evidence type="ECO:0000313" key="5">
    <source>
        <dbReference type="EMBL" id="OAF11639.1"/>
    </source>
</evidence>
<dbReference type="AlphaFoldDB" id="A0A176YVB3"/>
<name>A0A176YVB3_9BRAD</name>
<feature type="domain" description="HTH araC/xylS-type" evidence="4">
    <location>
        <begin position="222"/>
        <end position="323"/>
    </location>
</feature>
<dbReference type="InterPro" id="IPR035418">
    <property type="entry name" value="AraC-bd_2"/>
</dbReference>
<dbReference type="InterPro" id="IPR018060">
    <property type="entry name" value="HTH_AraC"/>
</dbReference>
<evidence type="ECO:0000259" key="4">
    <source>
        <dbReference type="PROSITE" id="PS01124"/>
    </source>
</evidence>
<dbReference type="SUPFAM" id="SSF46689">
    <property type="entry name" value="Homeodomain-like"/>
    <property type="match status" value="1"/>
</dbReference>
<evidence type="ECO:0000256" key="2">
    <source>
        <dbReference type="ARBA" id="ARBA00023125"/>
    </source>
</evidence>
<gene>
    <name evidence="5" type="ORF">AXW67_22820</name>
</gene>
<dbReference type="PANTHER" id="PTHR46796">
    <property type="entry name" value="HTH-TYPE TRANSCRIPTIONAL ACTIVATOR RHAS-RELATED"/>
    <property type="match status" value="1"/>
</dbReference>
<dbReference type="PROSITE" id="PS01124">
    <property type="entry name" value="HTH_ARAC_FAMILY_2"/>
    <property type="match status" value="1"/>
</dbReference>
<dbReference type="InterPro" id="IPR009057">
    <property type="entry name" value="Homeodomain-like_sf"/>
</dbReference>
<dbReference type="Gene3D" id="1.10.10.60">
    <property type="entry name" value="Homeodomain-like"/>
    <property type="match status" value="1"/>
</dbReference>
<dbReference type="PANTHER" id="PTHR46796:SF6">
    <property type="entry name" value="ARAC SUBFAMILY"/>
    <property type="match status" value="1"/>
</dbReference>
<protein>
    <recommendedName>
        <fullName evidence="4">HTH araC/xylS-type domain-containing protein</fullName>
    </recommendedName>
</protein>
<keyword evidence="2" id="KW-0238">DNA-binding</keyword>
<reference evidence="5 6" key="1">
    <citation type="submission" date="2016-02" db="EMBL/GenBank/DDBJ databases">
        <title>Draft genome sequence of the strain BR 10247T Bradyrhizobium neotropicale isolated from nodules of Centrolobium paraense.</title>
        <authorList>
            <person name="Simoes-Araujo J.L."/>
            <person name="Barauna A.C."/>
            <person name="Silva K."/>
            <person name="Zilli J.E."/>
        </authorList>
    </citation>
    <scope>NUCLEOTIDE SEQUENCE [LARGE SCALE GENOMIC DNA]</scope>
    <source>
        <strain evidence="5 6">BR 10247</strain>
    </source>
</reference>
<evidence type="ECO:0000256" key="1">
    <source>
        <dbReference type="ARBA" id="ARBA00023015"/>
    </source>
</evidence>
<dbReference type="PRINTS" id="PR00032">
    <property type="entry name" value="HTHARAC"/>
</dbReference>
<organism evidence="5 6">
    <name type="scientific">Bradyrhizobium neotropicale</name>
    <dbReference type="NCBI Taxonomy" id="1497615"/>
    <lineage>
        <taxon>Bacteria</taxon>
        <taxon>Pseudomonadati</taxon>
        <taxon>Pseudomonadota</taxon>
        <taxon>Alphaproteobacteria</taxon>
        <taxon>Hyphomicrobiales</taxon>
        <taxon>Nitrobacteraceae</taxon>
        <taxon>Bradyrhizobium</taxon>
    </lineage>
</organism>
<dbReference type="Pfam" id="PF12833">
    <property type="entry name" value="HTH_18"/>
    <property type="match status" value="1"/>
</dbReference>
<keyword evidence="6" id="KW-1185">Reference proteome</keyword>
<keyword evidence="3" id="KW-0804">Transcription</keyword>
<accession>A0A176YVB3</accession>
<sequence>MERSLVIGDELIALELSSSAFSERDRTEAFHEVYGREILKLDIEPLPETTLQVDMNLRALPGMSVAMATVSPIVCRHTTSMIDNDDPVIVLNLEGTATYRQNGHETNLGPGDAILTTNGLPGTSISHDANRVINWRISRTLIAPLVKNFDQAVGKPLDRHNPALAFFLDYLGIVNERQTLAKPGMRRAVVTHMLDLGALLLGATPDAAEMADLRGVAAARMRSIKAHIRAQAGAPDFSLAAVAAKQGISKSYVRRLFEIEGTSFTEFVLNHRLAVTYKMLTDPSLAGRSISEIAHQSGFNDISYFNRTFRRVYGMPPSEVRVRK</sequence>
<dbReference type="InterPro" id="IPR050204">
    <property type="entry name" value="AraC_XylS_family_regulators"/>
</dbReference>
<proteinExistence type="predicted"/>
<dbReference type="Pfam" id="PF14525">
    <property type="entry name" value="AraC_binding_2"/>
    <property type="match status" value="1"/>
</dbReference>
<evidence type="ECO:0000313" key="6">
    <source>
        <dbReference type="Proteomes" id="UP000077173"/>
    </source>
</evidence>
<dbReference type="SMART" id="SM00342">
    <property type="entry name" value="HTH_ARAC"/>
    <property type="match status" value="1"/>
</dbReference>